<keyword evidence="1" id="KW-0723">Serine/threonine-protein kinase</keyword>
<sequence length="266" mass="28975">MTHTEEEDSGVRDYGPKGIARWRDQHDCNAFCKRLDLGAGDSENDDDDDKHAIEILPKPTARTLLPPTRAARTQQHTSGRFSSATPHCAFPCSNAVTGSVAESTTAAAAFTLSVLTNPTTLACVEVHLSGAARVGNMYLPLVSLKLMKKGPTWNSSQTLPKPSECAPVCLCHREKQHLEPLSVDVKALLETDKGRTTSDSVSGQAEQRAGKREQKAGSSELLAAPSFDCPNAEIWTMDSKFIRVLQANRGPLLYEEREGLARFELQ</sequence>
<evidence type="ECO:0000313" key="6">
    <source>
        <dbReference type="EMBL" id="KAJ7362567.1"/>
    </source>
</evidence>
<evidence type="ECO:0000256" key="2">
    <source>
        <dbReference type="ARBA" id="ARBA00022679"/>
    </source>
</evidence>
<comment type="caution">
    <text evidence="6">The sequence shown here is derived from an EMBL/GenBank/DDBJ whole genome shotgun (WGS) entry which is preliminary data.</text>
</comment>
<dbReference type="InterPro" id="IPR004166">
    <property type="entry name" value="a-kinase_dom"/>
</dbReference>
<evidence type="ECO:0000256" key="4">
    <source>
        <dbReference type="SAM" id="MobiDB-lite"/>
    </source>
</evidence>
<dbReference type="AlphaFoldDB" id="A0AAD7ALW3"/>
<feature type="domain" description="Alpha-type protein kinase" evidence="5">
    <location>
        <begin position="1"/>
        <end position="40"/>
    </location>
</feature>
<dbReference type="GO" id="GO:0005524">
    <property type="term" value="F:ATP binding"/>
    <property type="evidence" value="ECO:0007669"/>
    <property type="project" value="InterPro"/>
</dbReference>
<evidence type="ECO:0000259" key="5">
    <source>
        <dbReference type="PROSITE" id="PS51158"/>
    </source>
</evidence>
<keyword evidence="3" id="KW-0418">Kinase</keyword>
<dbReference type="EMBL" id="JARIHO010000004">
    <property type="protein sequence ID" value="KAJ7362567.1"/>
    <property type="molecule type" value="Genomic_DNA"/>
</dbReference>
<feature type="region of interest" description="Disordered" evidence="4">
    <location>
        <begin position="193"/>
        <end position="217"/>
    </location>
</feature>
<proteinExistence type="predicted"/>
<dbReference type="PROSITE" id="PS51158">
    <property type="entry name" value="ALPHA_KINASE"/>
    <property type="match status" value="1"/>
</dbReference>
<protein>
    <recommendedName>
        <fullName evidence="5">Alpha-type protein kinase domain-containing protein</fullName>
    </recommendedName>
</protein>
<evidence type="ECO:0000313" key="7">
    <source>
        <dbReference type="Proteomes" id="UP001218218"/>
    </source>
</evidence>
<evidence type="ECO:0000256" key="1">
    <source>
        <dbReference type="ARBA" id="ARBA00022527"/>
    </source>
</evidence>
<dbReference type="GO" id="GO:0004674">
    <property type="term" value="F:protein serine/threonine kinase activity"/>
    <property type="evidence" value="ECO:0007669"/>
    <property type="project" value="UniProtKB-KW"/>
</dbReference>
<gene>
    <name evidence="6" type="ORF">DFH08DRAFT_1024851</name>
</gene>
<reference evidence="6" key="1">
    <citation type="submission" date="2023-03" db="EMBL/GenBank/DDBJ databases">
        <title>Massive genome expansion in bonnet fungi (Mycena s.s.) driven by repeated elements and novel gene families across ecological guilds.</title>
        <authorList>
            <consortium name="Lawrence Berkeley National Laboratory"/>
            <person name="Harder C.B."/>
            <person name="Miyauchi S."/>
            <person name="Viragh M."/>
            <person name="Kuo A."/>
            <person name="Thoen E."/>
            <person name="Andreopoulos B."/>
            <person name="Lu D."/>
            <person name="Skrede I."/>
            <person name="Drula E."/>
            <person name="Henrissat B."/>
            <person name="Morin E."/>
            <person name="Kohler A."/>
            <person name="Barry K."/>
            <person name="LaButti K."/>
            <person name="Morin E."/>
            <person name="Salamov A."/>
            <person name="Lipzen A."/>
            <person name="Mereny Z."/>
            <person name="Hegedus B."/>
            <person name="Baldrian P."/>
            <person name="Stursova M."/>
            <person name="Weitz H."/>
            <person name="Taylor A."/>
            <person name="Grigoriev I.V."/>
            <person name="Nagy L.G."/>
            <person name="Martin F."/>
            <person name="Kauserud H."/>
        </authorList>
    </citation>
    <scope>NUCLEOTIDE SEQUENCE</scope>
    <source>
        <strain evidence="6">CBHHK002</strain>
    </source>
</reference>
<name>A0AAD7ALW3_9AGAR</name>
<keyword evidence="2" id="KW-0808">Transferase</keyword>
<organism evidence="6 7">
    <name type="scientific">Mycena albidolilacea</name>
    <dbReference type="NCBI Taxonomy" id="1033008"/>
    <lineage>
        <taxon>Eukaryota</taxon>
        <taxon>Fungi</taxon>
        <taxon>Dikarya</taxon>
        <taxon>Basidiomycota</taxon>
        <taxon>Agaricomycotina</taxon>
        <taxon>Agaricomycetes</taxon>
        <taxon>Agaricomycetidae</taxon>
        <taxon>Agaricales</taxon>
        <taxon>Marasmiineae</taxon>
        <taxon>Mycenaceae</taxon>
        <taxon>Mycena</taxon>
    </lineage>
</organism>
<dbReference type="Proteomes" id="UP001218218">
    <property type="component" value="Unassembled WGS sequence"/>
</dbReference>
<evidence type="ECO:0000256" key="3">
    <source>
        <dbReference type="ARBA" id="ARBA00022777"/>
    </source>
</evidence>
<accession>A0AAD7ALW3</accession>
<keyword evidence="7" id="KW-1185">Reference proteome</keyword>
<dbReference type="Gene3D" id="3.20.200.10">
    <property type="entry name" value="MHCK/EF2 kinase"/>
    <property type="match status" value="1"/>
</dbReference>